<evidence type="ECO:0000313" key="3">
    <source>
        <dbReference type="EMBL" id="GIG43255.1"/>
    </source>
</evidence>
<keyword evidence="1" id="KW-1133">Transmembrane helix</keyword>
<evidence type="ECO:0000256" key="1">
    <source>
        <dbReference type="SAM" id="Phobius"/>
    </source>
</evidence>
<dbReference type="InterPro" id="IPR000073">
    <property type="entry name" value="AB_hydrolase_1"/>
</dbReference>
<dbReference type="PANTHER" id="PTHR43433">
    <property type="entry name" value="HYDROLASE, ALPHA/BETA FOLD FAMILY PROTEIN"/>
    <property type="match status" value="1"/>
</dbReference>
<dbReference type="GO" id="GO:0003824">
    <property type="term" value="F:catalytic activity"/>
    <property type="evidence" value="ECO:0007669"/>
    <property type="project" value="UniProtKB-ARBA"/>
</dbReference>
<reference evidence="3" key="1">
    <citation type="submission" date="2021-01" db="EMBL/GenBank/DDBJ databases">
        <title>Whole genome shotgun sequence of Dactylosporangium siamense NBRC 106093.</title>
        <authorList>
            <person name="Komaki H."/>
            <person name="Tamura T."/>
        </authorList>
    </citation>
    <scope>NUCLEOTIDE SEQUENCE</scope>
    <source>
        <strain evidence="3">NBRC 106093</strain>
    </source>
</reference>
<gene>
    <name evidence="3" type="ORF">Dsi01nite_012960</name>
</gene>
<accession>A0A919U8Z2</accession>
<keyword evidence="4" id="KW-1185">Reference proteome</keyword>
<dbReference type="EMBL" id="BONQ01000021">
    <property type="protein sequence ID" value="GIG43255.1"/>
    <property type="molecule type" value="Genomic_DNA"/>
</dbReference>
<dbReference type="Pfam" id="PF00561">
    <property type="entry name" value="Abhydrolase_1"/>
    <property type="match status" value="1"/>
</dbReference>
<dbReference type="Proteomes" id="UP000660611">
    <property type="component" value="Unassembled WGS sequence"/>
</dbReference>
<dbReference type="SUPFAM" id="SSF53474">
    <property type="entry name" value="alpha/beta-Hydrolases"/>
    <property type="match status" value="1"/>
</dbReference>
<organism evidence="3 4">
    <name type="scientific">Dactylosporangium siamense</name>
    <dbReference type="NCBI Taxonomy" id="685454"/>
    <lineage>
        <taxon>Bacteria</taxon>
        <taxon>Bacillati</taxon>
        <taxon>Actinomycetota</taxon>
        <taxon>Actinomycetes</taxon>
        <taxon>Micromonosporales</taxon>
        <taxon>Micromonosporaceae</taxon>
        <taxon>Dactylosporangium</taxon>
    </lineage>
</organism>
<keyword evidence="1" id="KW-0812">Transmembrane</keyword>
<keyword evidence="1" id="KW-0472">Membrane</keyword>
<dbReference type="InterPro" id="IPR029058">
    <property type="entry name" value="AB_hydrolase_fold"/>
</dbReference>
<feature type="domain" description="AB hydrolase-1" evidence="2">
    <location>
        <begin position="92"/>
        <end position="346"/>
    </location>
</feature>
<comment type="caution">
    <text evidence="3">The sequence shown here is derived from an EMBL/GenBank/DDBJ whole genome shotgun (WGS) entry which is preliminary data.</text>
</comment>
<evidence type="ECO:0000313" key="4">
    <source>
        <dbReference type="Proteomes" id="UP000660611"/>
    </source>
</evidence>
<name>A0A919U8Z2_9ACTN</name>
<dbReference type="InterPro" id="IPR050471">
    <property type="entry name" value="AB_hydrolase"/>
</dbReference>
<protein>
    <submittedName>
        <fullName evidence="3">Lipase</fullName>
    </submittedName>
</protein>
<dbReference type="Gene3D" id="3.40.50.1820">
    <property type="entry name" value="alpha/beta hydrolase"/>
    <property type="match status" value="1"/>
</dbReference>
<dbReference type="PANTHER" id="PTHR43433:SF1">
    <property type="entry name" value="BLL5160 PROTEIN"/>
    <property type="match status" value="1"/>
</dbReference>
<dbReference type="AlphaFoldDB" id="A0A919U8Z2"/>
<evidence type="ECO:0000259" key="2">
    <source>
        <dbReference type="Pfam" id="PF00561"/>
    </source>
</evidence>
<dbReference type="RefSeq" id="WP_203845118.1">
    <property type="nucleotide sequence ID" value="NZ_BAAAVW010000004.1"/>
</dbReference>
<feature type="transmembrane region" description="Helical" evidence="1">
    <location>
        <begin position="17"/>
        <end position="36"/>
    </location>
</feature>
<sequence>MTGSDVDIKNGSRRRKVGIIGAILGVAAAGVAAGVATERYLVHRSKRVDDVYADEEFGVWDSDEELTVTTDDGIDLHVEIVNGPDSDQADQPTLVFVHGFCLDMGTFHFQRKALEGTHRMVFYDQPGHGRSGKLRKGEYSLDALGAGLRAVLQATAPTGPVVLIGHSMGGMTIMALAEQVPELFESRVEAVVLISTSAGKLDQVNFGLPEVVAKFRRPLLPVVGIAGPISSGVVDRARRASTDLAWLLTRRYGFGTARPSPALVSYVEKMNTTTSTDVIARYLRTLYTHARLLVLGPLRRVPVLLVCGDRDVLTPLTHTREIAAVLPEAELVVVPDGGHVVMLEHADEVNDAIETFLKRVLAR</sequence>
<proteinExistence type="predicted"/>